<evidence type="ECO:0000313" key="4">
    <source>
        <dbReference type="Proteomes" id="UP000245533"/>
    </source>
</evidence>
<dbReference type="SUPFAM" id="SSF53807">
    <property type="entry name" value="Helical backbone' metal receptor"/>
    <property type="match status" value="1"/>
</dbReference>
<dbReference type="EMBL" id="QGGB01000002">
    <property type="protein sequence ID" value="PWN07673.1"/>
    <property type="molecule type" value="Genomic_DNA"/>
</dbReference>
<reference evidence="3 4" key="1">
    <citation type="submission" date="2018-05" db="EMBL/GenBank/DDBJ databases">
        <title>Rhodohalobacter halophilus gen. nov., sp. nov., a moderately halophilic member of the family Balneolaceae.</title>
        <authorList>
            <person name="Liu Z.-W."/>
        </authorList>
    </citation>
    <scope>NUCLEOTIDE SEQUENCE [LARGE SCALE GENOMIC DNA]</scope>
    <source>
        <strain evidence="3 4">8A47</strain>
    </source>
</reference>
<dbReference type="Pfam" id="PF01497">
    <property type="entry name" value="Peripla_BP_2"/>
    <property type="match status" value="1"/>
</dbReference>
<name>A0A316TSS8_9BACT</name>
<dbReference type="AlphaFoldDB" id="A0A316TSS8"/>
<organism evidence="3 4">
    <name type="scientific">Rhodohalobacter mucosus</name>
    <dbReference type="NCBI Taxonomy" id="2079485"/>
    <lineage>
        <taxon>Bacteria</taxon>
        <taxon>Pseudomonadati</taxon>
        <taxon>Balneolota</taxon>
        <taxon>Balneolia</taxon>
        <taxon>Balneolales</taxon>
        <taxon>Balneolaceae</taxon>
        <taxon>Rhodohalobacter</taxon>
    </lineage>
</organism>
<dbReference type="PROSITE" id="PS50983">
    <property type="entry name" value="FE_B12_PBP"/>
    <property type="match status" value="1"/>
</dbReference>
<sequence>MRMIKVNVIDSNDGHSFSKPTATGDPALVLIDLKTVKTCIVGFLLIVLTASALQARQVYSGSDGIEVDISDKTRIVSIGSAVTETIFALGAEDYLIAVDESSTYPTGAERLPKVSFTRNLSAEGVLSFAPSLILASGAAGPPTAIQQIRSTGTPMLLLNADESVDGALERIRELGDILNRENEALKVMSALQADLDRAERLRNSLSSRPKVLFIYARGPNNLTVAGNRTSAKAMIDLAGGVNAFNSFDGYKPLTAEAVVQANPDVILMMNSGVESVGGEQGVLRAPGISLTSAGENRRIYSMEGTYLLGFGPRLGQAVLDLMSKIHPQAEI</sequence>
<protein>
    <submittedName>
        <fullName evidence="3">Hemin ABC transporter substrate-binding protein</fullName>
    </submittedName>
</protein>
<gene>
    <name evidence="3" type="ORF">DDZ15_01210</name>
</gene>
<dbReference type="PANTHER" id="PTHR30535:SF4">
    <property type="entry name" value="HEMIN-BINDING PERIPLASMIC PROTEIN HMUT"/>
    <property type="match status" value="1"/>
</dbReference>
<dbReference type="InterPro" id="IPR002491">
    <property type="entry name" value="ABC_transptr_periplasmic_BD"/>
</dbReference>
<keyword evidence="1" id="KW-0175">Coiled coil</keyword>
<dbReference type="Proteomes" id="UP000245533">
    <property type="component" value="Unassembled WGS sequence"/>
</dbReference>
<evidence type="ECO:0000259" key="2">
    <source>
        <dbReference type="PROSITE" id="PS50983"/>
    </source>
</evidence>
<evidence type="ECO:0000256" key="1">
    <source>
        <dbReference type="SAM" id="Coils"/>
    </source>
</evidence>
<dbReference type="RefSeq" id="WP_109644049.1">
    <property type="nucleotide sequence ID" value="NZ_QGGB01000002.1"/>
</dbReference>
<evidence type="ECO:0000313" key="3">
    <source>
        <dbReference type="EMBL" id="PWN07673.1"/>
    </source>
</evidence>
<dbReference type="PANTHER" id="PTHR30535">
    <property type="entry name" value="VITAMIN B12-BINDING PROTEIN"/>
    <property type="match status" value="1"/>
</dbReference>
<dbReference type="OrthoDB" id="9797736at2"/>
<dbReference type="InterPro" id="IPR050902">
    <property type="entry name" value="ABC_Transporter_SBP"/>
</dbReference>
<feature type="domain" description="Fe/B12 periplasmic-binding" evidence="2">
    <location>
        <begin position="74"/>
        <end position="330"/>
    </location>
</feature>
<proteinExistence type="predicted"/>
<keyword evidence="4" id="KW-1185">Reference proteome</keyword>
<feature type="coiled-coil region" evidence="1">
    <location>
        <begin position="181"/>
        <end position="208"/>
    </location>
</feature>
<comment type="caution">
    <text evidence="3">The sequence shown here is derived from an EMBL/GenBank/DDBJ whole genome shotgun (WGS) entry which is preliminary data.</text>
</comment>
<accession>A0A316TSS8</accession>
<dbReference type="Gene3D" id="3.40.50.1980">
    <property type="entry name" value="Nitrogenase molybdenum iron protein domain"/>
    <property type="match status" value="2"/>
</dbReference>